<organism evidence="1 2">
    <name type="scientific">Quercus suber</name>
    <name type="common">Cork oak</name>
    <dbReference type="NCBI Taxonomy" id="58331"/>
    <lineage>
        <taxon>Eukaryota</taxon>
        <taxon>Viridiplantae</taxon>
        <taxon>Streptophyta</taxon>
        <taxon>Embryophyta</taxon>
        <taxon>Tracheophyta</taxon>
        <taxon>Spermatophyta</taxon>
        <taxon>Magnoliopsida</taxon>
        <taxon>eudicotyledons</taxon>
        <taxon>Gunneridae</taxon>
        <taxon>Pentapetalae</taxon>
        <taxon>rosids</taxon>
        <taxon>fabids</taxon>
        <taxon>Fagales</taxon>
        <taxon>Fagaceae</taxon>
        <taxon>Quercus</taxon>
    </lineage>
</organism>
<accession>A0AAW0JIR9</accession>
<sequence length="130" mass="14773">MAKVMTCMNAMFAQFSQGWQCLMRTLHGNETMNPLTLSNKNKVSQGKQKEIAMSRAQSFAQIGDDMSRMEELLRQEGMRLQGEPGNGVLWSRDNAYAQVFGPERPGRIREVFGCMMMLAGNWLMKYHDAS</sequence>
<dbReference type="AlphaFoldDB" id="A0AAW0JIR9"/>
<gene>
    <name evidence="1" type="ORF">CFP56_032295</name>
</gene>
<protein>
    <submittedName>
        <fullName evidence="1">Uncharacterized protein</fullName>
    </submittedName>
</protein>
<evidence type="ECO:0000313" key="2">
    <source>
        <dbReference type="Proteomes" id="UP000237347"/>
    </source>
</evidence>
<evidence type="ECO:0000313" key="1">
    <source>
        <dbReference type="EMBL" id="KAK7826390.1"/>
    </source>
</evidence>
<comment type="caution">
    <text evidence="1">The sequence shown here is derived from an EMBL/GenBank/DDBJ whole genome shotgun (WGS) entry which is preliminary data.</text>
</comment>
<proteinExistence type="predicted"/>
<dbReference type="Proteomes" id="UP000237347">
    <property type="component" value="Unassembled WGS sequence"/>
</dbReference>
<name>A0AAW0JIR9_QUESU</name>
<keyword evidence="2" id="KW-1185">Reference proteome</keyword>
<dbReference type="EMBL" id="PKMF04000548">
    <property type="protein sequence ID" value="KAK7826390.1"/>
    <property type="molecule type" value="Genomic_DNA"/>
</dbReference>
<reference evidence="1 2" key="1">
    <citation type="journal article" date="2018" name="Sci. Data">
        <title>The draft genome sequence of cork oak.</title>
        <authorList>
            <person name="Ramos A.M."/>
            <person name="Usie A."/>
            <person name="Barbosa P."/>
            <person name="Barros P.M."/>
            <person name="Capote T."/>
            <person name="Chaves I."/>
            <person name="Simoes F."/>
            <person name="Abreu I."/>
            <person name="Carrasquinho I."/>
            <person name="Faro C."/>
            <person name="Guimaraes J.B."/>
            <person name="Mendonca D."/>
            <person name="Nobrega F."/>
            <person name="Rodrigues L."/>
            <person name="Saibo N.J.M."/>
            <person name="Varela M.C."/>
            <person name="Egas C."/>
            <person name="Matos J."/>
            <person name="Miguel C.M."/>
            <person name="Oliveira M.M."/>
            <person name="Ricardo C.P."/>
            <person name="Goncalves S."/>
        </authorList>
    </citation>
    <scope>NUCLEOTIDE SEQUENCE [LARGE SCALE GENOMIC DNA]</scope>
    <source>
        <strain evidence="2">cv. HL8</strain>
    </source>
</reference>